<gene>
    <name evidence="2" type="ORF">B5P46_02050</name>
</gene>
<sequence>MAAIGLLVGDIARLRASLAYLIGTMSAFWFAQIAGFGQAPLSMVVVRAPGTEAAFYQSAARVYVGSRRFVKRGRPLLEGEAASA</sequence>
<organism evidence="2 3">
    <name type="scientific">Rhizobium leguminosarum</name>
    <dbReference type="NCBI Taxonomy" id="384"/>
    <lineage>
        <taxon>Bacteria</taxon>
        <taxon>Pseudomonadati</taxon>
        <taxon>Pseudomonadota</taxon>
        <taxon>Alphaproteobacteria</taxon>
        <taxon>Hyphomicrobiales</taxon>
        <taxon>Rhizobiaceae</taxon>
        <taxon>Rhizobium/Agrobacterium group</taxon>
        <taxon>Rhizobium</taxon>
    </lineage>
</organism>
<proteinExistence type="predicted"/>
<dbReference type="Proteomes" id="UP000290767">
    <property type="component" value="Unassembled WGS sequence"/>
</dbReference>
<feature type="transmembrane region" description="Helical" evidence="1">
    <location>
        <begin position="18"/>
        <end position="37"/>
    </location>
</feature>
<evidence type="ECO:0000313" key="2">
    <source>
        <dbReference type="EMBL" id="RXT29865.1"/>
    </source>
</evidence>
<keyword evidence="1" id="KW-0472">Membrane</keyword>
<dbReference type="EMBL" id="MZMU01000002">
    <property type="protein sequence ID" value="RXT29865.1"/>
    <property type="molecule type" value="Genomic_DNA"/>
</dbReference>
<comment type="caution">
    <text evidence="2">The sequence shown here is derived from an EMBL/GenBank/DDBJ whole genome shotgun (WGS) entry which is preliminary data.</text>
</comment>
<evidence type="ECO:0000313" key="3">
    <source>
        <dbReference type="Proteomes" id="UP000290767"/>
    </source>
</evidence>
<evidence type="ECO:0000256" key="1">
    <source>
        <dbReference type="SAM" id="Phobius"/>
    </source>
</evidence>
<name>A0A4Q1UFM5_RHILE</name>
<keyword evidence="1" id="KW-1133">Transmembrane helix</keyword>
<protein>
    <submittedName>
        <fullName evidence="2">Uncharacterized protein</fullName>
    </submittedName>
</protein>
<keyword evidence="1" id="KW-0812">Transmembrane</keyword>
<reference evidence="2 3" key="1">
    <citation type="submission" date="2017-03" db="EMBL/GenBank/DDBJ databases">
        <authorList>
            <person name="Safronova V.I."/>
            <person name="Sazanova A.L."/>
            <person name="Chirak E.R."/>
        </authorList>
    </citation>
    <scope>NUCLEOTIDE SEQUENCE [LARGE SCALE GENOMIC DNA]</scope>
    <source>
        <strain evidence="2 3">Tri-43</strain>
    </source>
</reference>
<dbReference type="RefSeq" id="WP_129417235.1">
    <property type="nucleotide sequence ID" value="NZ_MZMU01000002.1"/>
</dbReference>
<dbReference type="AlphaFoldDB" id="A0A4Q1UFM5"/>
<accession>A0A4Q1UFM5</accession>